<gene>
    <name evidence="2" type="ORF">BCM02_10814</name>
</gene>
<protein>
    <recommendedName>
        <fullName evidence="1">DUF2087 domain-containing protein</fullName>
    </recommendedName>
</protein>
<organism evidence="2 3">
    <name type="scientific">Paenibacillus methanolicus</name>
    <dbReference type="NCBI Taxonomy" id="582686"/>
    <lineage>
        <taxon>Bacteria</taxon>
        <taxon>Bacillati</taxon>
        <taxon>Bacillota</taxon>
        <taxon>Bacilli</taxon>
        <taxon>Bacillales</taxon>
        <taxon>Paenibacillaceae</taxon>
        <taxon>Paenibacillus</taxon>
    </lineage>
</organism>
<evidence type="ECO:0000313" key="3">
    <source>
        <dbReference type="Proteomes" id="UP000323257"/>
    </source>
</evidence>
<feature type="domain" description="DUF2087" evidence="1">
    <location>
        <begin position="188"/>
        <end position="256"/>
    </location>
</feature>
<keyword evidence="3" id="KW-1185">Reference proteome</keyword>
<comment type="caution">
    <text evidence="2">The sequence shown here is derived from an EMBL/GenBank/DDBJ whole genome shotgun (WGS) entry which is preliminary data.</text>
</comment>
<dbReference type="OrthoDB" id="9789954at2"/>
<dbReference type="InterPro" id="IPR018656">
    <property type="entry name" value="DUF2087"/>
</dbReference>
<evidence type="ECO:0000259" key="1">
    <source>
        <dbReference type="Pfam" id="PF09860"/>
    </source>
</evidence>
<sequence length="258" mass="29780">MELNERFWSAGLEDLKRGYVVDETSGAYSCLICGETYEDGVVYRVPGYDDRMYEARRMAQHHLETVHGSMLAYLLGLDKKATGLTDLQKELIRDFASGLSDAEIVKRAGSGSASTIRNHRFVLKEKAKQAKLLLAVMELMETGVSPEAPRFVPIHRTATRVDERYAITEDDYEKMLKQYFPKGPDGPLESFPRKEKKKIAILRHIATKFEPGRAYSEKEINERLKPFWEEDYVTLRRYLIEYGYLDRKEDGSSYWLKG</sequence>
<accession>A0A5S5C1Y6</accession>
<dbReference type="AlphaFoldDB" id="A0A5S5C1Y6"/>
<dbReference type="EMBL" id="VNHS01000008">
    <property type="protein sequence ID" value="TYP72360.1"/>
    <property type="molecule type" value="Genomic_DNA"/>
</dbReference>
<evidence type="ECO:0000313" key="2">
    <source>
        <dbReference type="EMBL" id="TYP72360.1"/>
    </source>
</evidence>
<name>A0A5S5C1Y6_9BACL</name>
<dbReference type="RefSeq" id="WP_148930995.1">
    <property type="nucleotide sequence ID" value="NZ_VNHS01000008.1"/>
</dbReference>
<reference evidence="2 3" key="1">
    <citation type="submission" date="2019-07" db="EMBL/GenBank/DDBJ databases">
        <title>Genomic Encyclopedia of Type Strains, Phase III (KMG-III): the genomes of soil and plant-associated and newly described type strains.</title>
        <authorList>
            <person name="Whitman W."/>
        </authorList>
    </citation>
    <scope>NUCLEOTIDE SEQUENCE [LARGE SCALE GENOMIC DNA]</scope>
    <source>
        <strain evidence="2 3">BL24</strain>
    </source>
</reference>
<dbReference type="Proteomes" id="UP000323257">
    <property type="component" value="Unassembled WGS sequence"/>
</dbReference>
<dbReference type="Pfam" id="PF09860">
    <property type="entry name" value="DUF2087"/>
    <property type="match status" value="1"/>
</dbReference>
<proteinExistence type="predicted"/>